<sequence>MSVGGGSSSSMNGSGCIGVSPEAKKWACEYCTYENWPASKRCTLCRGPRPPHLITDTVNEEQDIYKMAALVWPNNTECCAGEGSSSGTTSAAGSSTKWACHMCTFLNWPRALRCTQCLTPRRKTSPTHPTSCIMQPVSINVNIAECSPISVGSGSSSGGSGRSTPKRNSPSSPEAAKEMNNDINKTLGSIGKSSSSVAPSVQACKWTCRVCTYENWPRTPKCTICGTARGRTLSDSNIHSSISMPGPCTIPAATTASCPQMAVGSVGAGMPMVSAETLEAAKRRGCMSPGSPRSPEGLDGKNQEVAGAGMAVGAGSATMDDRKLKLLRQRLRDKDWLWLNACQGVVDGDPNAIEAFIAAGGNPSRQLTADEVLLLARPSAFETGHTLVHLALRFRRDDLLAVLLTATDAAAKTVKRLPCHASPDIASDIRREIASSLRQRKGDFPCYFFTDCVTFALPADIDDLPRHTQDQLFDEVLDRDVQSELEAEESIINWSMELSERLGSRLYALWNRTAGDCLLDSVLQATWGVFDVDNTLRRALADSLTEGAMTFYPRWKEYESKQAESLHFSLDEYQWQRDWAVVLSLASQPGASLEQTHIFALAHILRRPIIVYGVKYVKSFRGETLGLAKFQGVYLPLLWECSFCWKTPVALGYTRGHFSALVSMEMDLDDGMGAGANLEGSDEDQVAYLPLVDCEGKLLELHFLSGSEVGREEILLREWLDCYVTKGGLLVALQRRGRQPMAVKQMVDEWLDRYRQLAASQAGPASAQLGMTPHTFSSDGESDQE</sequence>
<dbReference type="CDD" id="cd22767">
    <property type="entry name" value="OTU_ZRANB1"/>
    <property type="match status" value="1"/>
</dbReference>
<dbReference type="GO" id="GO:0005634">
    <property type="term" value="C:nucleus"/>
    <property type="evidence" value="ECO:0007669"/>
    <property type="project" value="TreeGrafter"/>
</dbReference>
<feature type="domain" description="OTU" evidence="16">
    <location>
        <begin position="506"/>
        <end position="664"/>
    </location>
</feature>
<dbReference type="InterPro" id="IPR051346">
    <property type="entry name" value="OTU_Deubiquitinase"/>
</dbReference>
<keyword evidence="6" id="KW-0479">Metal-binding</keyword>
<dbReference type="InterPro" id="IPR001876">
    <property type="entry name" value="Znf_RanBP2"/>
</dbReference>
<keyword evidence="18" id="KW-1185">Reference proteome</keyword>
<protein>
    <recommendedName>
        <fullName evidence="3">ubiquitinyl hydrolase 1</fullName>
        <ecNumber evidence="3">3.4.19.12</ecNumber>
    </recommendedName>
</protein>
<evidence type="ECO:0000256" key="11">
    <source>
        <dbReference type="ARBA" id="ARBA00022807"/>
    </source>
</evidence>
<dbReference type="STRING" id="400727.A0A2T7PAL4"/>
<evidence type="ECO:0000259" key="16">
    <source>
        <dbReference type="PROSITE" id="PS50802"/>
    </source>
</evidence>
<keyword evidence="8 13" id="KW-0863">Zinc-finger</keyword>
<dbReference type="InterPro" id="IPR003323">
    <property type="entry name" value="OTU_dom"/>
</dbReference>
<accession>A0A2T7PAL4</accession>
<dbReference type="GO" id="GO:0008270">
    <property type="term" value="F:zinc ion binding"/>
    <property type="evidence" value="ECO:0007669"/>
    <property type="project" value="UniProtKB-KW"/>
</dbReference>
<dbReference type="PANTHER" id="PTHR13367:SF28">
    <property type="entry name" value="UBIQUITIN THIOESTERASE ZRANB1"/>
    <property type="match status" value="1"/>
</dbReference>
<dbReference type="Gene3D" id="4.10.1060.10">
    <property type="entry name" value="Zinc finger, RanBP2-type"/>
    <property type="match status" value="2"/>
</dbReference>
<dbReference type="EMBL" id="PZQS01000005">
    <property type="protein sequence ID" value="PVD30451.1"/>
    <property type="molecule type" value="Genomic_DNA"/>
</dbReference>
<evidence type="ECO:0000256" key="2">
    <source>
        <dbReference type="ARBA" id="ARBA00005865"/>
    </source>
</evidence>
<evidence type="ECO:0000256" key="14">
    <source>
        <dbReference type="SAM" id="MobiDB-lite"/>
    </source>
</evidence>
<keyword evidence="5" id="KW-0879">Wnt signaling pathway</keyword>
<organism evidence="17 18">
    <name type="scientific">Pomacea canaliculata</name>
    <name type="common">Golden apple snail</name>
    <dbReference type="NCBI Taxonomy" id="400727"/>
    <lineage>
        <taxon>Eukaryota</taxon>
        <taxon>Metazoa</taxon>
        <taxon>Spiralia</taxon>
        <taxon>Lophotrochozoa</taxon>
        <taxon>Mollusca</taxon>
        <taxon>Gastropoda</taxon>
        <taxon>Caenogastropoda</taxon>
        <taxon>Architaenioglossa</taxon>
        <taxon>Ampullarioidea</taxon>
        <taxon>Ampullariidae</taxon>
        <taxon>Pomacea</taxon>
    </lineage>
</organism>
<dbReference type="Gene3D" id="1.25.40.560">
    <property type="match status" value="1"/>
</dbReference>
<dbReference type="GO" id="GO:0007010">
    <property type="term" value="P:cytoskeleton organization"/>
    <property type="evidence" value="ECO:0007669"/>
    <property type="project" value="TreeGrafter"/>
</dbReference>
<feature type="compositionally biased region" description="Polar residues" evidence="14">
    <location>
        <begin position="162"/>
        <end position="172"/>
    </location>
</feature>
<comment type="catalytic activity">
    <reaction evidence="1">
        <text>Thiol-dependent hydrolysis of ester, thioester, amide, peptide and isopeptide bonds formed by the C-terminal Gly of ubiquitin (a 76-residue protein attached to proteins as an intracellular targeting signal).</text>
        <dbReference type="EC" id="3.4.19.12"/>
    </reaction>
</comment>
<dbReference type="AlphaFoldDB" id="A0A2T7PAL4"/>
<dbReference type="GO" id="GO:0005737">
    <property type="term" value="C:cytoplasm"/>
    <property type="evidence" value="ECO:0007669"/>
    <property type="project" value="TreeGrafter"/>
</dbReference>
<evidence type="ECO:0000313" key="17">
    <source>
        <dbReference type="EMBL" id="PVD30451.1"/>
    </source>
</evidence>
<feature type="domain" description="RanBP2-type" evidence="15">
    <location>
        <begin position="22"/>
        <end position="51"/>
    </location>
</feature>
<dbReference type="Gene3D" id="2.30.30.380">
    <property type="entry name" value="Zn-finger domain of Sec23/24"/>
    <property type="match status" value="1"/>
</dbReference>
<dbReference type="GO" id="GO:0030177">
    <property type="term" value="P:positive regulation of Wnt signaling pathway"/>
    <property type="evidence" value="ECO:0007669"/>
    <property type="project" value="TreeGrafter"/>
</dbReference>
<feature type="region of interest" description="Disordered" evidence="14">
    <location>
        <begin position="762"/>
        <end position="785"/>
    </location>
</feature>
<dbReference type="EC" id="3.4.19.12" evidence="3"/>
<dbReference type="PROSITE" id="PS50802">
    <property type="entry name" value="OTU"/>
    <property type="match status" value="1"/>
</dbReference>
<dbReference type="GO" id="GO:1990168">
    <property type="term" value="P:protein K33-linked deubiquitination"/>
    <property type="evidence" value="ECO:0007669"/>
    <property type="project" value="TreeGrafter"/>
</dbReference>
<dbReference type="InterPro" id="IPR041294">
    <property type="entry name" value="AnkUBD"/>
</dbReference>
<keyword evidence="4" id="KW-0645">Protease</keyword>
<feature type="region of interest" description="Disordered" evidence="14">
    <location>
        <begin position="152"/>
        <end position="177"/>
    </location>
</feature>
<keyword evidence="11" id="KW-0788">Thiol protease</keyword>
<dbReference type="Proteomes" id="UP000245119">
    <property type="component" value="Linkage Group LG5"/>
</dbReference>
<evidence type="ECO:0000256" key="12">
    <source>
        <dbReference type="ARBA" id="ARBA00022833"/>
    </source>
</evidence>
<dbReference type="GO" id="GO:0016477">
    <property type="term" value="P:cell migration"/>
    <property type="evidence" value="ECO:0007669"/>
    <property type="project" value="TreeGrafter"/>
</dbReference>
<evidence type="ECO:0000313" key="18">
    <source>
        <dbReference type="Proteomes" id="UP000245119"/>
    </source>
</evidence>
<evidence type="ECO:0000256" key="1">
    <source>
        <dbReference type="ARBA" id="ARBA00000707"/>
    </source>
</evidence>
<dbReference type="GO" id="GO:0004843">
    <property type="term" value="F:cysteine-type deubiquitinase activity"/>
    <property type="evidence" value="ECO:0007669"/>
    <property type="project" value="UniProtKB-EC"/>
</dbReference>
<keyword evidence="10" id="KW-0378">Hydrolase</keyword>
<dbReference type="OMA" id="MCDTKDD"/>
<dbReference type="GO" id="GO:0070530">
    <property type="term" value="F:K63-linked polyubiquitin modification-dependent protein binding"/>
    <property type="evidence" value="ECO:0007669"/>
    <property type="project" value="TreeGrafter"/>
</dbReference>
<keyword evidence="7" id="KW-0677">Repeat</keyword>
<evidence type="ECO:0000256" key="6">
    <source>
        <dbReference type="ARBA" id="ARBA00022723"/>
    </source>
</evidence>
<keyword evidence="9" id="KW-0833">Ubl conjugation pathway</keyword>
<dbReference type="GO" id="GO:0016055">
    <property type="term" value="P:Wnt signaling pathway"/>
    <property type="evidence" value="ECO:0007669"/>
    <property type="project" value="UniProtKB-KW"/>
</dbReference>
<evidence type="ECO:0000256" key="13">
    <source>
        <dbReference type="PROSITE-ProRule" id="PRU00322"/>
    </source>
</evidence>
<evidence type="ECO:0000259" key="15">
    <source>
        <dbReference type="PROSITE" id="PS50199"/>
    </source>
</evidence>
<evidence type="ECO:0000256" key="5">
    <source>
        <dbReference type="ARBA" id="ARBA00022687"/>
    </source>
</evidence>
<comment type="similarity">
    <text evidence="2">Belongs to the peptidase C64 family.</text>
</comment>
<feature type="domain" description="RanBP2-type" evidence="15">
    <location>
        <begin position="202"/>
        <end position="231"/>
    </location>
</feature>
<evidence type="ECO:0000256" key="3">
    <source>
        <dbReference type="ARBA" id="ARBA00012759"/>
    </source>
</evidence>
<reference evidence="17 18" key="1">
    <citation type="submission" date="2018-04" db="EMBL/GenBank/DDBJ databases">
        <title>The genome of golden apple snail Pomacea canaliculata provides insight into stress tolerance and invasive adaptation.</title>
        <authorList>
            <person name="Liu C."/>
            <person name="Liu B."/>
            <person name="Ren Y."/>
            <person name="Zhang Y."/>
            <person name="Wang H."/>
            <person name="Li S."/>
            <person name="Jiang F."/>
            <person name="Yin L."/>
            <person name="Zhang G."/>
            <person name="Qian W."/>
            <person name="Fan W."/>
        </authorList>
    </citation>
    <scope>NUCLEOTIDE SEQUENCE [LARGE SCALE GENOMIC DNA]</scope>
    <source>
        <strain evidence="17">SZHN2017</strain>
        <tissue evidence="17">Muscle</tissue>
    </source>
</reference>
<dbReference type="PROSITE" id="PS01358">
    <property type="entry name" value="ZF_RANBP2_1"/>
    <property type="match status" value="3"/>
</dbReference>
<dbReference type="SMART" id="SM00547">
    <property type="entry name" value="ZnF_RBZ"/>
    <property type="match status" value="3"/>
</dbReference>
<evidence type="ECO:0000256" key="9">
    <source>
        <dbReference type="ARBA" id="ARBA00022786"/>
    </source>
</evidence>
<dbReference type="GO" id="GO:0071947">
    <property type="term" value="P:protein deubiquitination involved in ubiquitin-dependent protein catabolic process"/>
    <property type="evidence" value="ECO:0007669"/>
    <property type="project" value="TreeGrafter"/>
</dbReference>
<dbReference type="GO" id="GO:0035523">
    <property type="term" value="P:protein K29-linked deubiquitination"/>
    <property type="evidence" value="ECO:0007669"/>
    <property type="project" value="TreeGrafter"/>
</dbReference>
<dbReference type="InterPro" id="IPR049768">
    <property type="entry name" value="ZRANB1_OTU"/>
</dbReference>
<dbReference type="SUPFAM" id="SSF90209">
    <property type="entry name" value="Ran binding protein zinc finger-like"/>
    <property type="match status" value="3"/>
</dbReference>
<dbReference type="OrthoDB" id="6275030at2759"/>
<comment type="caution">
    <text evidence="17">The sequence shown here is derived from an EMBL/GenBank/DDBJ whole genome shotgun (WGS) entry which is preliminary data.</text>
</comment>
<dbReference type="PANTHER" id="PTHR13367">
    <property type="entry name" value="UBIQUITIN THIOESTERASE"/>
    <property type="match status" value="1"/>
</dbReference>
<gene>
    <name evidence="17" type="ORF">C0Q70_09717</name>
</gene>
<feature type="domain" description="RanBP2-type" evidence="15">
    <location>
        <begin position="91"/>
        <end position="123"/>
    </location>
</feature>
<evidence type="ECO:0000256" key="7">
    <source>
        <dbReference type="ARBA" id="ARBA00022737"/>
    </source>
</evidence>
<proteinExistence type="inferred from homology"/>
<evidence type="ECO:0000256" key="4">
    <source>
        <dbReference type="ARBA" id="ARBA00022670"/>
    </source>
</evidence>
<dbReference type="PROSITE" id="PS50199">
    <property type="entry name" value="ZF_RANBP2_2"/>
    <property type="match status" value="3"/>
</dbReference>
<dbReference type="InterPro" id="IPR036443">
    <property type="entry name" value="Znf_RanBP2_sf"/>
</dbReference>
<dbReference type="Pfam" id="PF18418">
    <property type="entry name" value="AnkUBD"/>
    <property type="match status" value="1"/>
</dbReference>
<evidence type="ECO:0000256" key="8">
    <source>
        <dbReference type="ARBA" id="ARBA00022771"/>
    </source>
</evidence>
<name>A0A2T7PAL4_POMCA</name>
<dbReference type="Pfam" id="PF02338">
    <property type="entry name" value="OTU"/>
    <property type="match status" value="1"/>
</dbReference>
<evidence type="ECO:0000256" key="10">
    <source>
        <dbReference type="ARBA" id="ARBA00022801"/>
    </source>
</evidence>
<keyword evidence="12" id="KW-0862">Zinc</keyword>